<dbReference type="InterPro" id="IPR044847">
    <property type="entry name" value="KAN_fam"/>
</dbReference>
<keyword evidence="2" id="KW-0217">Developmental protein</keyword>
<dbReference type="Proteomes" id="UP000828251">
    <property type="component" value="Unassembled WGS sequence"/>
</dbReference>
<dbReference type="NCBIfam" id="TIGR01557">
    <property type="entry name" value="myb_SHAQKYF"/>
    <property type="match status" value="1"/>
</dbReference>
<dbReference type="AlphaFoldDB" id="A0A9D3V0G7"/>
<keyword evidence="5" id="KW-0804">Transcription</keyword>
<feature type="compositionally biased region" description="Low complexity" evidence="7">
    <location>
        <begin position="46"/>
        <end position="60"/>
    </location>
</feature>
<gene>
    <name evidence="9" type="ORF">J1N35_030653</name>
</gene>
<dbReference type="GO" id="GO:0000976">
    <property type="term" value="F:transcription cis-regulatory region binding"/>
    <property type="evidence" value="ECO:0007669"/>
    <property type="project" value="InterPro"/>
</dbReference>
<keyword evidence="10" id="KW-1185">Reference proteome</keyword>
<dbReference type="Pfam" id="PF00249">
    <property type="entry name" value="Myb_DNA-binding"/>
    <property type="match status" value="1"/>
</dbReference>
<dbReference type="OrthoDB" id="551907at2759"/>
<feature type="domain" description="Myb-like" evidence="8">
    <location>
        <begin position="134"/>
        <end position="185"/>
    </location>
</feature>
<dbReference type="FunFam" id="1.10.10.60:FF:000002">
    <property type="entry name" value="Myb family transcription factor"/>
    <property type="match status" value="1"/>
</dbReference>
<keyword evidence="6" id="KW-0539">Nucleus</keyword>
<feature type="region of interest" description="Disordered" evidence="7">
    <location>
        <begin position="214"/>
        <end position="250"/>
    </location>
</feature>
<sequence length="331" mass="36486">MFLSSNTIMRTAPFPDLSLQISPPSVSDCKAKEMAYDVLSGKSICSDRSSTTDSGSSGSDLSHENGYSNPGLGEPTLSLGFEMADLGPPHLQQPRNPHHLHQQHHYQPQIYGRDFKRSARTMNGGVKRSIRAPRMRWTTTLHAHFVHAVQLLGGHERATPKSVLELMNVKDLTLAHVKSHLQMYRTVKSTDKGSGQGQADMSLNQRVGIVDLDGRLSSPKADPNASYSLKLSTPSPQTIPQRTQSGSWPSSMETNNFSVSNHGNGLTFKPNDAKVDGDKAVHHMSDRMKERLDSSSMSPSDMFLDLEITLGRPSWQMDYAESSNELTLLKC</sequence>
<dbReference type="PANTHER" id="PTHR31496:SF25">
    <property type="entry name" value="TRANSCRIPTION FACTOR KAN3-RELATED"/>
    <property type="match status" value="1"/>
</dbReference>
<keyword evidence="4" id="KW-0805">Transcription regulation</keyword>
<protein>
    <recommendedName>
        <fullName evidence="8">Myb-like domain-containing protein</fullName>
    </recommendedName>
</protein>
<name>A0A9D3V0G7_9ROSI</name>
<evidence type="ECO:0000256" key="5">
    <source>
        <dbReference type="ARBA" id="ARBA00023163"/>
    </source>
</evidence>
<dbReference type="SUPFAM" id="SSF46689">
    <property type="entry name" value="Homeodomain-like"/>
    <property type="match status" value="1"/>
</dbReference>
<dbReference type="InterPro" id="IPR001005">
    <property type="entry name" value="SANT/Myb"/>
</dbReference>
<comment type="subcellular location">
    <subcellularLocation>
        <location evidence="1">Nucleus</location>
    </subcellularLocation>
</comment>
<dbReference type="Gene3D" id="1.10.10.60">
    <property type="entry name" value="Homeodomain-like"/>
    <property type="match status" value="1"/>
</dbReference>
<evidence type="ECO:0000313" key="9">
    <source>
        <dbReference type="EMBL" id="KAH1065666.1"/>
    </source>
</evidence>
<dbReference type="GO" id="GO:0006355">
    <property type="term" value="P:regulation of DNA-templated transcription"/>
    <property type="evidence" value="ECO:0007669"/>
    <property type="project" value="InterPro"/>
</dbReference>
<evidence type="ECO:0000313" key="10">
    <source>
        <dbReference type="Proteomes" id="UP000828251"/>
    </source>
</evidence>
<evidence type="ECO:0000256" key="3">
    <source>
        <dbReference type="ARBA" id="ARBA00022782"/>
    </source>
</evidence>
<proteinExistence type="predicted"/>
<reference evidence="9 10" key="1">
    <citation type="journal article" date="2021" name="Plant Biotechnol. J.">
        <title>Multi-omics assisted identification of the key and species-specific regulatory components of drought-tolerant mechanisms in Gossypium stocksii.</title>
        <authorList>
            <person name="Yu D."/>
            <person name="Ke L."/>
            <person name="Zhang D."/>
            <person name="Wu Y."/>
            <person name="Sun Y."/>
            <person name="Mei J."/>
            <person name="Sun J."/>
            <person name="Sun Y."/>
        </authorList>
    </citation>
    <scope>NUCLEOTIDE SEQUENCE [LARGE SCALE GENOMIC DNA]</scope>
    <source>
        <strain evidence="10">cv. E1</strain>
        <tissue evidence="9">Leaf</tissue>
    </source>
</reference>
<evidence type="ECO:0000256" key="1">
    <source>
        <dbReference type="ARBA" id="ARBA00004123"/>
    </source>
</evidence>
<evidence type="ECO:0000259" key="8">
    <source>
        <dbReference type="Pfam" id="PF00249"/>
    </source>
</evidence>
<feature type="region of interest" description="Disordered" evidence="7">
    <location>
        <begin position="45"/>
        <end position="105"/>
    </location>
</feature>
<dbReference type="PANTHER" id="PTHR31496">
    <property type="entry name" value="TRANSCRIPTION FACTOR KAN2-RELATED"/>
    <property type="match status" value="1"/>
</dbReference>
<evidence type="ECO:0000256" key="6">
    <source>
        <dbReference type="ARBA" id="ARBA00023242"/>
    </source>
</evidence>
<dbReference type="InterPro" id="IPR009057">
    <property type="entry name" value="Homeodomain-like_sf"/>
</dbReference>
<feature type="compositionally biased region" description="Polar residues" evidence="7">
    <location>
        <begin position="225"/>
        <end position="250"/>
    </location>
</feature>
<keyword evidence="3" id="KW-0221">Differentiation</keyword>
<evidence type="ECO:0000256" key="2">
    <source>
        <dbReference type="ARBA" id="ARBA00022473"/>
    </source>
</evidence>
<dbReference type="InterPro" id="IPR006447">
    <property type="entry name" value="Myb_dom_plants"/>
</dbReference>
<dbReference type="EMBL" id="JAIQCV010000009">
    <property type="protein sequence ID" value="KAH1065666.1"/>
    <property type="molecule type" value="Genomic_DNA"/>
</dbReference>
<evidence type="ECO:0000256" key="4">
    <source>
        <dbReference type="ARBA" id="ARBA00023015"/>
    </source>
</evidence>
<accession>A0A9D3V0G7</accession>
<dbReference type="GO" id="GO:0010158">
    <property type="term" value="P:abaxial cell fate specification"/>
    <property type="evidence" value="ECO:0007669"/>
    <property type="project" value="InterPro"/>
</dbReference>
<dbReference type="GO" id="GO:0005634">
    <property type="term" value="C:nucleus"/>
    <property type="evidence" value="ECO:0007669"/>
    <property type="project" value="UniProtKB-SubCell"/>
</dbReference>
<comment type="caution">
    <text evidence="9">The sequence shown here is derived from an EMBL/GenBank/DDBJ whole genome shotgun (WGS) entry which is preliminary data.</text>
</comment>
<evidence type="ECO:0000256" key="7">
    <source>
        <dbReference type="SAM" id="MobiDB-lite"/>
    </source>
</evidence>
<organism evidence="9 10">
    <name type="scientific">Gossypium stocksii</name>
    <dbReference type="NCBI Taxonomy" id="47602"/>
    <lineage>
        <taxon>Eukaryota</taxon>
        <taxon>Viridiplantae</taxon>
        <taxon>Streptophyta</taxon>
        <taxon>Embryophyta</taxon>
        <taxon>Tracheophyta</taxon>
        <taxon>Spermatophyta</taxon>
        <taxon>Magnoliopsida</taxon>
        <taxon>eudicotyledons</taxon>
        <taxon>Gunneridae</taxon>
        <taxon>Pentapetalae</taxon>
        <taxon>rosids</taxon>
        <taxon>malvids</taxon>
        <taxon>Malvales</taxon>
        <taxon>Malvaceae</taxon>
        <taxon>Malvoideae</taxon>
        <taxon>Gossypium</taxon>
    </lineage>
</organism>